<keyword evidence="4" id="KW-0328">Glycosyltransferase</keyword>
<organism evidence="4 5">
    <name type="scientific">Candidatus Magnetominusculus xianensis</name>
    <dbReference type="NCBI Taxonomy" id="1748249"/>
    <lineage>
        <taxon>Bacteria</taxon>
        <taxon>Pseudomonadati</taxon>
        <taxon>Nitrospirota</taxon>
        <taxon>Nitrospiria</taxon>
        <taxon>Nitrospirales</taxon>
        <taxon>Nitrospiraceae</taxon>
        <taxon>Candidatus Magnetominusculus</taxon>
    </lineage>
</organism>
<dbReference type="EC" id="2.4.1.246" evidence="4"/>
<dbReference type="CDD" id="cd03809">
    <property type="entry name" value="GT4_MtfB-like"/>
    <property type="match status" value="1"/>
</dbReference>
<evidence type="ECO:0000313" key="5">
    <source>
        <dbReference type="Proteomes" id="UP000060487"/>
    </source>
</evidence>
<evidence type="ECO:0000313" key="4">
    <source>
        <dbReference type="EMBL" id="KWT89412.1"/>
    </source>
</evidence>
<proteinExistence type="predicted"/>
<dbReference type="Gene3D" id="3.40.50.2000">
    <property type="entry name" value="Glycogen Phosphorylase B"/>
    <property type="match status" value="2"/>
</dbReference>
<dbReference type="PANTHER" id="PTHR46401:SF2">
    <property type="entry name" value="GLYCOSYLTRANSFERASE WBBK-RELATED"/>
    <property type="match status" value="1"/>
</dbReference>
<accession>A0ABR5SHP5</accession>
<dbReference type="Pfam" id="PF13439">
    <property type="entry name" value="Glyco_transf_4"/>
    <property type="match status" value="1"/>
</dbReference>
<comment type="caution">
    <text evidence="4">The sequence shown here is derived from an EMBL/GenBank/DDBJ whole genome shotgun (WGS) entry which is preliminary data.</text>
</comment>
<dbReference type="SUPFAM" id="SSF53756">
    <property type="entry name" value="UDP-Glycosyltransferase/glycogen phosphorylase"/>
    <property type="match status" value="1"/>
</dbReference>
<evidence type="ECO:0000256" key="1">
    <source>
        <dbReference type="ARBA" id="ARBA00022679"/>
    </source>
</evidence>
<sequence>MRLAIDATILEDARPSGIGTAAINIVNELASIHDDLIVWTVDDSMLRVDRGRLHKVFINSRRLLGNNIYMARAAWTQFFLPALIKKAKADVFYTPIPEGIFYPPLPHPMPQIVTVYDIQPILYKSNVPLMRYLSFKYRLPLVFRSARKLIAMSENTKKDIIKHYGTAAGKIEVVHGAINSGHFKPPAPHSKAAVLDKYALIEGRYFLYVGSVLPSKNIETLIDAFSSVSKDYALVIAGRRPDQAYERRCNAMIRDRLISNVRFLDYVPYDELPALYNGACANVLVSLIEGFGLPPLEAMASATAVIVSNRGSLPEIVGDAAIVVDAMNIGEIAQAMRRLASDEALRSGLIKKGLERVRKFSWRSTAERILAICKESL</sequence>
<keyword evidence="5" id="KW-1185">Reference proteome</keyword>
<dbReference type="GO" id="GO:0103011">
    <property type="term" value="F:mannosylfructose-phosphate synthase activity"/>
    <property type="evidence" value="ECO:0007669"/>
    <property type="project" value="UniProtKB-EC"/>
</dbReference>
<evidence type="ECO:0000259" key="3">
    <source>
        <dbReference type="Pfam" id="PF13439"/>
    </source>
</evidence>
<dbReference type="InterPro" id="IPR001296">
    <property type="entry name" value="Glyco_trans_1"/>
</dbReference>
<evidence type="ECO:0000259" key="2">
    <source>
        <dbReference type="Pfam" id="PF00534"/>
    </source>
</evidence>
<feature type="domain" description="Glycosyltransferase subfamily 4-like N-terminal" evidence="3">
    <location>
        <begin position="16"/>
        <end position="179"/>
    </location>
</feature>
<dbReference type="InterPro" id="IPR028098">
    <property type="entry name" value="Glyco_trans_4-like_N"/>
</dbReference>
<dbReference type="PANTHER" id="PTHR46401">
    <property type="entry name" value="GLYCOSYLTRANSFERASE WBBK-RELATED"/>
    <property type="match status" value="1"/>
</dbReference>
<feature type="domain" description="Glycosyl transferase family 1" evidence="2">
    <location>
        <begin position="204"/>
        <end position="353"/>
    </location>
</feature>
<keyword evidence="1 4" id="KW-0808">Transferase</keyword>
<name>A0ABR5SHP5_9BACT</name>
<dbReference type="RefSeq" id="WP_085051872.1">
    <property type="nucleotide sequence ID" value="NZ_LNQR01000039.1"/>
</dbReference>
<protein>
    <submittedName>
        <fullName evidence="4">Mannosyltransferase</fullName>
        <ecNumber evidence="4">2.4.1.246</ecNumber>
    </submittedName>
</protein>
<dbReference type="Proteomes" id="UP000060487">
    <property type="component" value="Unassembled WGS sequence"/>
</dbReference>
<reference evidence="4 5" key="1">
    <citation type="submission" date="2015-11" db="EMBL/GenBank/DDBJ databases">
        <authorList>
            <person name="Lin W."/>
        </authorList>
    </citation>
    <scope>NUCLEOTIDE SEQUENCE [LARGE SCALE GENOMIC DNA]</scope>
    <source>
        <strain evidence="4 5">HCH-1</strain>
    </source>
</reference>
<dbReference type="EMBL" id="LNQR01000039">
    <property type="protein sequence ID" value="KWT89412.1"/>
    <property type="molecule type" value="Genomic_DNA"/>
</dbReference>
<dbReference type="Pfam" id="PF00534">
    <property type="entry name" value="Glycos_transf_1"/>
    <property type="match status" value="1"/>
</dbReference>
<gene>
    <name evidence="4" type="ORF">ASN18_1230</name>
</gene>